<dbReference type="FunFam" id="3.30.559.30:FF:000003">
    <property type="entry name" value="Nonribosomal peptide synthase SidD"/>
    <property type="match status" value="1"/>
</dbReference>
<dbReference type="PROSITE" id="PS00012">
    <property type="entry name" value="PHOSPHOPANTETHEINE"/>
    <property type="match status" value="2"/>
</dbReference>
<keyword evidence="4" id="KW-0677">Repeat</keyword>
<dbReference type="GO" id="GO:0005737">
    <property type="term" value="C:cytoplasm"/>
    <property type="evidence" value="ECO:0007669"/>
    <property type="project" value="TreeGrafter"/>
</dbReference>
<dbReference type="InterPro" id="IPR010071">
    <property type="entry name" value="AA_adenyl_dom"/>
</dbReference>
<keyword evidence="3" id="KW-0436">Ligase</keyword>
<dbReference type="PANTHER" id="PTHR45527:SF1">
    <property type="entry name" value="FATTY ACID SYNTHASE"/>
    <property type="match status" value="1"/>
</dbReference>
<dbReference type="Gene3D" id="2.30.38.10">
    <property type="entry name" value="Luciferase, Domain 3"/>
    <property type="match status" value="1"/>
</dbReference>
<dbReference type="STRING" id="1245748.A0A3R7FXI6"/>
<dbReference type="FunFam" id="3.30.559.30:FF:000002">
    <property type="entry name" value="Nonribosomal peptide synthase Pes1"/>
    <property type="match status" value="1"/>
</dbReference>
<dbReference type="InterPro" id="IPR042099">
    <property type="entry name" value="ANL_N_sf"/>
</dbReference>
<dbReference type="Proteomes" id="UP000215289">
    <property type="component" value="Unassembled WGS sequence"/>
</dbReference>
<dbReference type="EMBL" id="NIDN02000014">
    <property type="protein sequence ID" value="RLM00575.1"/>
    <property type="molecule type" value="Genomic_DNA"/>
</dbReference>
<feature type="region of interest" description="Disordered" evidence="6">
    <location>
        <begin position="1958"/>
        <end position="1978"/>
    </location>
</feature>
<dbReference type="Gene3D" id="3.40.50.12780">
    <property type="entry name" value="N-terminal domain of ligase-like"/>
    <property type="match status" value="3"/>
</dbReference>
<dbReference type="SMART" id="SM00823">
    <property type="entry name" value="PKS_PP"/>
    <property type="match status" value="3"/>
</dbReference>
<dbReference type="GO" id="GO:0044550">
    <property type="term" value="P:secondary metabolite biosynthetic process"/>
    <property type="evidence" value="ECO:0007669"/>
    <property type="project" value="TreeGrafter"/>
</dbReference>
<dbReference type="NCBIfam" id="NF003417">
    <property type="entry name" value="PRK04813.1"/>
    <property type="match status" value="4"/>
</dbReference>
<dbReference type="InterPro" id="IPR020845">
    <property type="entry name" value="AMP-binding_CS"/>
</dbReference>
<dbReference type="Gene3D" id="3.30.300.30">
    <property type="match status" value="4"/>
</dbReference>
<evidence type="ECO:0000256" key="2">
    <source>
        <dbReference type="ARBA" id="ARBA00022553"/>
    </source>
</evidence>
<dbReference type="PROSITE" id="PS00455">
    <property type="entry name" value="AMP_BINDING"/>
    <property type="match status" value="3"/>
</dbReference>
<dbReference type="GO" id="GO:0031177">
    <property type="term" value="F:phosphopantetheine binding"/>
    <property type="evidence" value="ECO:0007669"/>
    <property type="project" value="InterPro"/>
</dbReference>
<dbReference type="Gene3D" id="3.40.50.980">
    <property type="match status" value="2"/>
</dbReference>
<accession>A0A3R7FXI6</accession>
<dbReference type="InterPro" id="IPR036736">
    <property type="entry name" value="ACP-like_sf"/>
</dbReference>
<reference evidence="8 9" key="1">
    <citation type="submission" date="2018-08" db="EMBL/GenBank/DDBJ databases">
        <title>Draft genome sequences of two Aspergillus turcosus clinical strains isolated from bronchoalveolar lavage fluid: one azole-susceptible and the other azole-resistant.</title>
        <authorList>
            <person name="Parent-Michaud M."/>
            <person name="Dufresne P.J."/>
            <person name="Fournier E."/>
            <person name="Martineau C."/>
            <person name="Moreira S."/>
            <person name="Perkins V."/>
            <person name="De Repentigny L."/>
            <person name="Dufresne S.F."/>
        </authorList>
    </citation>
    <scope>NUCLEOTIDE SEQUENCE [LARGE SCALE GENOMIC DNA]</scope>
    <source>
        <strain evidence="8">HMR AF 1038</strain>
    </source>
</reference>
<feature type="domain" description="Carrier" evidence="7">
    <location>
        <begin position="4579"/>
        <end position="4655"/>
    </location>
</feature>
<evidence type="ECO:0000256" key="4">
    <source>
        <dbReference type="ARBA" id="ARBA00022737"/>
    </source>
</evidence>
<dbReference type="OrthoDB" id="416786at2759"/>
<dbReference type="SUPFAM" id="SSF52777">
    <property type="entry name" value="CoA-dependent acyltransferases"/>
    <property type="match status" value="11"/>
</dbReference>
<dbReference type="FunFam" id="3.30.300.30:FF:000015">
    <property type="entry name" value="Nonribosomal peptide synthase SidD"/>
    <property type="match status" value="4"/>
</dbReference>
<dbReference type="InterPro" id="IPR001242">
    <property type="entry name" value="Condensation_dom"/>
</dbReference>
<organism evidence="8 9">
    <name type="scientific">Aspergillus turcosus</name>
    <dbReference type="NCBI Taxonomy" id="1245748"/>
    <lineage>
        <taxon>Eukaryota</taxon>
        <taxon>Fungi</taxon>
        <taxon>Dikarya</taxon>
        <taxon>Ascomycota</taxon>
        <taxon>Pezizomycotina</taxon>
        <taxon>Eurotiomycetes</taxon>
        <taxon>Eurotiomycetidae</taxon>
        <taxon>Eurotiales</taxon>
        <taxon>Aspergillaceae</taxon>
        <taxon>Aspergillus</taxon>
        <taxon>Aspergillus subgen. Fumigati</taxon>
    </lineage>
</organism>
<dbReference type="Pfam" id="PF00550">
    <property type="entry name" value="PP-binding"/>
    <property type="match status" value="4"/>
</dbReference>
<comment type="caution">
    <text evidence="8">The sequence shown here is derived from an EMBL/GenBank/DDBJ whole genome shotgun (WGS) entry which is preliminary data.</text>
</comment>
<dbReference type="CDD" id="cd19542">
    <property type="entry name" value="CT_NRPS-like"/>
    <property type="match status" value="3"/>
</dbReference>
<dbReference type="Pfam" id="PF00668">
    <property type="entry name" value="Condensation"/>
    <property type="match status" value="5"/>
</dbReference>
<dbReference type="SUPFAM" id="SSF56801">
    <property type="entry name" value="Acetyl-CoA synthetase-like"/>
    <property type="match status" value="4"/>
</dbReference>
<keyword evidence="9" id="KW-1185">Reference proteome</keyword>
<gene>
    <name evidence="8" type="ORF">CFD26_108480</name>
</gene>
<dbReference type="InterPro" id="IPR020806">
    <property type="entry name" value="PKS_PP-bd"/>
</dbReference>
<evidence type="ECO:0000313" key="8">
    <source>
        <dbReference type="EMBL" id="RLM00575.1"/>
    </source>
</evidence>
<evidence type="ECO:0000256" key="3">
    <source>
        <dbReference type="ARBA" id="ARBA00022598"/>
    </source>
</evidence>
<dbReference type="InterPro" id="IPR023213">
    <property type="entry name" value="CAT-like_dom_sf"/>
</dbReference>
<feature type="domain" description="Carrier" evidence="7">
    <location>
        <begin position="1882"/>
        <end position="1958"/>
    </location>
</feature>
<dbReference type="PANTHER" id="PTHR45527">
    <property type="entry name" value="NONRIBOSOMAL PEPTIDE SYNTHETASE"/>
    <property type="match status" value="1"/>
</dbReference>
<keyword evidence="1" id="KW-0596">Phosphopantetheine</keyword>
<dbReference type="GO" id="GO:0043041">
    <property type="term" value="P:amino acid activation for nonribosomal peptide biosynthetic process"/>
    <property type="evidence" value="ECO:0007669"/>
    <property type="project" value="TreeGrafter"/>
</dbReference>
<dbReference type="SMART" id="SM01294">
    <property type="entry name" value="PKS_PP_betabranch"/>
    <property type="match status" value="1"/>
</dbReference>
<sequence>MGSIAIEEASANGASSRISCIFPTLTDGFVPDLIKCREAGRQTQHLDVGVLDQLQSTQSPPEAVIVAAWTLTIAKYIGTDEVAFYVVRTRPSAQDAMMCLLTVDESLPQRRLLAQAQDRLDSTRWYQTAIEKDASHTLPESISSEYANTVIEFADVPSVSHAEKDEGFLILHVSKSPTGMIAADLSYQHSLITDAQAAHVGQAFATVLFRLMTEPDIRICDVDYMSQVHLDRIWQFNRAVPGPWLECFHDVVERHALSRPDALAIDAWDGKFTYGGLVSLANSIASDLQDLGVRPGVIVPICFERSAWALVAMLAVSKAGGAFVSIPPNLSPGRIDAILEVIASPLMLTKSIHGHLWEGRIKWIAIEEHRPSSDAAPIALAEATDLFYVIFTSGSTGVPKGCMVSHNSWLNGALRNAPNWKYEPDGRVLQMLSHTFDMSILEICTSLGSGACVCIPTADEVEDSLAGAINRYNVTHVIMTPSLARALKPEMVPNLKTMCLGGEAFPREIVTMWSERINLIQFYGPSECSINSSYRAITSKHMDPLNIGAPNSAACWVVEANDHNKLVPIGAIGELLVSGPIVGLGYLKNPVKTAQAFLDKVDFIKDDDPVFAGFRFYKTGDLVRWNSDGTLTFCGRADTQVKLHGQRLELAEVEYHLGLDVNVQLAMALLPKVGRCRNNLVAVLTLKTTAPSPGQKGEIRLLDRRKDQSIRETIRKLFNRLQNALPRYMVPTIWAFLTSMPMSASGKIDRVQVRKWVEEMSEDTFAAVTGKSFEAVDRLEYTTGMEKEIQQIWGEVLGLSAPQVGLNQPFVALGGDSIKALVAVSKCRAKGINITVANTLACEGVEEAASLADLIATESATEQPEDESTNFDTLWDQLRDGYDLSKLGISRLEDVEDVYPCTKFQEALFLGQIRRPGSYHMRFFYKINAKNNQLPDVDTIQAAWYAVVARHPSLRTIFVEDLVSDAIYHSVVLREPSIEVEVEAIPETSASEALTKFTHSKLVPFPSRSPHHRLKILSCAGKVPYFMLEISHVIMDGSSLALFVGDFVKACTGKPLLPRGPRYRDFVAYQMKQATEEGAQYWTSYMKDCPPCLFPVTTQQTAALVPAQMRIDIGFERSAAFIARCKERHITTACAIRAAWAMVLRAYTASQDVCFGYVVSLRNAPVKDVNQMFGVTISTQPCRVQIGPDTTLVELAQNIQNDYLESVPYQHYPLTQTLQRLNHKGSQTMFNTIVSMEWIPPVDTDADSSIALEEMREQDDPAEYDIGISVDIHGDHIKLGFLHWPWVTDFETIHVANALQKAMSSFIDFPDQLVDSLSLLSANDVAATMNGLNDLHPLEALEDNVLTYIDRQAKERPDAPAIEAWDGTVSYNQLQEQSGIIARALMGRGLQRGDAVLFCMDRSCLTMIIMLGIVRSGGVFVAASPDTPRQRLQTLIRHCRPKLVIADDKYMPLFEGMTTPEGTPIDLVDAASLRGPSSLDQDHPLPSLEGHDLIYIIYTSGSTGEPKGILIEHGSLATSIVVGHGKTLPYSPEFRVLQFASLTFDIAMQEIFTTLAYGGCLCIPSEQDRLSDLAGCINRFQVSVAILTPSVARVLVPEQVPSLKILGLGGEAMSRQDLERFADVLDVYNGFGPAEATILVSFYGPMKSTDDYNNIGYAVGGTRLWVTEIDDVQRLAPIGCVGELVIESRQLARGYLHDDERTRAAFLENPPWLGPGTRVYRTGDLVRYAPDGSLRYLGRKDTQVKLRGYRIELSHIEYHINICLPQAHVVVEVITPEGESTERAMLAAFLSGVSEAEVEYISDTLTTGHGTARRVRVPVSVSEQLAHNLPSYMIPSVFFALPTMPITVNGKADRKRLRGMGAAFSALRLAENDKGQSGDEWASASDLERQVLAVWTEVLNLDARRIHLDDNFFHLGGDSITAMKLTVAAREQGILFTVPQLFRHPTIRELASLLLLQQQQQQQLPAPQPEPEPEPEPVKKSLREMLDQMNETELDDEDRLLELAAAKLMALARKKGRNLDLANMMAQIEAQEPSPAKEKSVDQDQPFSLLSEEEHIKEAVLQAAAEQCEVPPDTVEDIYAATPLQEGMISLTAKEPGAYTSVLTFELPVNVDINRFQTAWRAAAQAHPILRTRIIQVETYGILQAVLRGTPLVIEQYQADRTEALPDLTSKMGLGTPLIRLAVVRGSSESTPPRFILAMHHAMYDGWSLPLMLAQVEAAFNGENLNPQPFKPFIAYLGQSRAAAEEFWRTQLVAVDAEPFPSLPATGYQITQNTEMVQKIRLQATAKDNFTLSTKIRLAWALTVSQYTATRDIIFGVTTAGRAAPVVGIDRMLGPTIATIPVRVQVNPSQGVVSMLRAVQEDSLLCLEHEHLGLQHIRRLGPSQAAACEFQTLMVIQSAQREETSPLFGAQQILNDLGAETYPLVLICEPEAGVVNVRLKYDNEVLDPLQLTWMVNHFEHVLTQLFSEPDIPISHLEVLSPAAWRTLLAWNPPTPSLDYCVHDKIYEQSLIQPHAPAVCAWDGSLSYQQLEELSSGLANELQIGGVGPEVIVPLYFEKSRWTVIAMMAVMKAGGIFVLLDTAHPVDRLRDIVQQFQAPVLLASKERSESAQDTFGVKVITVSEEASELYRGQAHRTKSTVRPHNGIYAVFTSGSTGKPKGSISEHRAVFSSMMSVIERLHLSRESRVLQFSSFAFDVSIMEYLATFLIGGCVCIPSEFDRKNRLAEAINDLGVNWAFLTPSVVRCLSPEETPALQNIVLLGEPPNQEDYATWAPCVNLIQAYGPAECSILTTITDRIQAADNPRDIGRGSACSCWVADPQDHERLVPMGAVGELIVEGPIVNRGYLNDADKTAASFIHSPMWLTRVRDGQESRLYKTGDLVRYGPGGRVLYLGRKDTQVKLRGQRLELSEVETHLRGALPNARDVIAEVVADGDGGPPRLAVFLLAQQLDSLMGTDCSEARLLIPTQAFLSEVRAAASVLTLTLPNYMVPSLYIPVSQIPLSNSGKTDRRRLREMLKSCSRVDLQRYSLAQENTKQAPSTEKERVLQEIWARVLNLDQDSIGVHDDFFRIGGDSITGMQVATKCNSIGLPVSSADLFRHKTIAQLVAHLHTGEQVSSVPILAKEEFNTWFELSPIQQLFFDFEPDGLNHFNQTFLFRTAERLESPNVARALDWIVSHHSMLRARFRKSSDGIWTQAVMESTQGCYQFQAHQIGSKDELTAIRAASQLSLDIERGPLLAADLIDLPDGEQYLSLTAHHLAIDLVSWRILHEDMEEHLKFGSVQAAASVPFQTWCRSQAEYSAQRLPPAQALPLFVADQFDVEDYWGISKAQNTIGNVKEKSFFLDKATSEILFGIANDALSTQPPEIMQAALLHSFVQTFPSRPCARIYVEGHGREPWDPAIDLTRTVGWFTTVSPTTVQIQHTDSIIDAVRLVKDVRRQMPSRGWAYFASRYLNPHGRTAFGQQAPMEILFNYLGQYQQLERADALLQVVPNSRVSDISESMKRFALIDVSAVMSGGRLQVQFAFPRGTKHASLLDAWFKACEISLRQAVTQLASLTPRCTLSDFSLLPLTYDQLDEFMSRSLPQQGISAGEVDDIYPCSAVQRGILLSQIRDSQFYQNRILLEITSTDGSSAVDMERLKDAWQQVINRHAILRTLFLPVSHEGFVDQVVLKSSAVRNQISIIDAGQSHPPSRNALYGKNGEETVSKARPDHRVLLRRLASGAVHCEWRFNHALVDAMSLSIVRHDLLLAYEGRLPAGQGPQYRDYIEYLQQHMDREEARTYWEKYLDGVEPCFLPRLNEGSTTENETRNIRSVRIELDRGPSLNDFCKQHGITLTNLFHIAWALVLRCYIATDSVCFGYIVSGRDIPVPGAESIVGPFVNILATQVHLPSESAVLPVLSSHQENLVNSQAHRHYSLADLLHSRKLAGSSLFNTGLSVVDMTMSNNTETTAIAIEQLEAVDAAEFDVTVNIGVGEEKIGVTLHYWTSVMSESQAITMGQSFRRALEEILEHPSIRVCDVDVVGAECKTQISMWNATMPCAQDEIVHGLIHQQSQLRPDAEAVCGWDGGFTFRELDELSSRLAMHLLQLGLPPESVVPLYFEKSRWSIVAALGVLKAGSAFALLDVSHPLGRLKEICQETSSRFILSSQSNAGNSTKLASTVITVSADAVTAWPDNQTQCPPMAGMPRSPAYVIFTSGSTGKPKGVVIEHRSLSSNVVALSATLGISSTSRVLQFSSFAFDVSILEILVTLSVGGCVCVPSELERRDNLIQAMTRMKVNFASLTPAITRVFKQEEDLLTLKTLIVGGEPPSKSDPLTVHDKIQVINAYGPSECTLACVATKYVPEDPWVIGRATGCVTWIVDRHDYRKLVPIGAIGELLIEGPNVSRGYLNDPAKTAEAFVAYPTWLSQLRNGQEERLYKTGDLVQYREDGSIRFVGRKDTQIKLHGQRIELGEIEYSVRKAFPNATNVVVDIISPRKDSGRTAFLLAFILQGSNQLQPSTDESLFEAPSEQFRADIKIAETALRDALPNYMMPAGFLPLTRIPLSPSGKTDRLLLQRAAATLSQEEISSYSAAMVVKRLPVTPMESELRRIVAQVMKLPLDKIGMDDDFFRLGGDSVEAMRLVSMARQDGLLLSVVDIFEHPKISDLALAAKSRSTRRGAKRQSCSLLKTATGTDVLSEIVAGQAFHAVDVVDVLPTTEFQRDWLDMNTCTYLMLNIPGQINHEKLSTAVHELIKTHEIFRTVFVPYQQSIVQVVLRHIETQLQILEIPAEEDLPSFAEGICQRDSSTPVPCGAPHFKATLISRGNDLHALIVRLSHAQYDGLSIPVLFTDLSKAYEGLPLSISASYADYLAQRAQQRSPKALQFWRELLQDSSMTRLDPASLGGAESSENHPETAIMCIRQVSISSTPQDITIATVFKAAWSLVLAEQTGTHDLVFSQVVNGRNMALEGIEEVMGPCVNLIPVRVTIPPHWTVQALLKHLQTQHAQTLPFETLDLETIVAHCTEWLPGTRSGSVVQHQNIDLDPDLHLAGVKCAMQAHLFHHVMRDLYIESAPDKSNHNTFTIRLIASTRMLDQDHGDRLLERFCGIVQHLVAEPGRLALDIIR</sequence>
<feature type="domain" description="Carrier" evidence="7">
    <location>
        <begin position="780"/>
        <end position="859"/>
    </location>
</feature>
<name>A0A3R7FXI6_9EURO</name>
<keyword evidence="2" id="KW-0597">Phosphoprotein</keyword>
<dbReference type="InterPro" id="IPR000873">
    <property type="entry name" value="AMP-dep_synth/lig_dom"/>
</dbReference>
<dbReference type="CDD" id="cd19534">
    <property type="entry name" value="E_NRPS"/>
    <property type="match status" value="1"/>
</dbReference>
<evidence type="ECO:0000259" key="7">
    <source>
        <dbReference type="PROSITE" id="PS50075"/>
    </source>
</evidence>
<protein>
    <recommendedName>
        <fullName evidence="7">Carrier domain-containing protein</fullName>
    </recommendedName>
</protein>
<evidence type="ECO:0000313" key="9">
    <source>
        <dbReference type="Proteomes" id="UP000215289"/>
    </source>
</evidence>
<dbReference type="FunFam" id="3.30.559.30:FF:000005">
    <property type="entry name" value="Nonribosomal peptide synthase Pes1"/>
    <property type="match status" value="1"/>
</dbReference>
<dbReference type="FunFam" id="3.40.50.12780:FF:000014">
    <property type="entry name" value="Nonribosomal peptide synthetase 1"/>
    <property type="match status" value="2"/>
</dbReference>
<dbReference type="FunFam" id="1.10.1200.10:FF:000005">
    <property type="entry name" value="Nonribosomal peptide synthetase 1"/>
    <property type="match status" value="3"/>
</dbReference>
<dbReference type="SUPFAM" id="SSF47336">
    <property type="entry name" value="ACP-like"/>
    <property type="match status" value="4"/>
</dbReference>
<dbReference type="FunFam" id="3.30.559.10:FF:000016">
    <property type="entry name" value="Nonribosomal peptide synthase Pes1"/>
    <property type="match status" value="1"/>
</dbReference>
<dbReference type="Gene3D" id="3.30.559.10">
    <property type="entry name" value="Chloramphenicol acetyltransferase-like domain"/>
    <property type="match status" value="5"/>
</dbReference>
<evidence type="ECO:0000256" key="1">
    <source>
        <dbReference type="ARBA" id="ARBA00022450"/>
    </source>
</evidence>
<evidence type="ECO:0000256" key="6">
    <source>
        <dbReference type="SAM" id="MobiDB-lite"/>
    </source>
</evidence>
<comment type="similarity">
    <text evidence="5">Belongs to the NRP synthetase family.</text>
</comment>
<proteinExistence type="inferred from homology"/>
<dbReference type="Pfam" id="PF00501">
    <property type="entry name" value="AMP-binding"/>
    <property type="match status" value="4"/>
</dbReference>
<dbReference type="CDD" id="cd05918">
    <property type="entry name" value="A_NRPS_SidN3_like"/>
    <property type="match status" value="4"/>
</dbReference>
<dbReference type="Gene3D" id="3.30.559.30">
    <property type="entry name" value="Nonribosomal peptide synthetase, condensation domain"/>
    <property type="match status" value="6"/>
</dbReference>
<dbReference type="Gene3D" id="1.10.1200.10">
    <property type="entry name" value="ACP-like"/>
    <property type="match status" value="4"/>
</dbReference>
<evidence type="ECO:0000256" key="5">
    <source>
        <dbReference type="ARBA" id="ARBA00029454"/>
    </source>
</evidence>
<dbReference type="NCBIfam" id="TIGR01733">
    <property type="entry name" value="AA-adenyl-dom"/>
    <property type="match status" value="4"/>
</dbReference>
<dbReference type="GO" id="GO:0016874">
    <property type="term" value="F:ligase activity"/>
    <property type="evidence" value="ECO:0007669"/>
    <property type="project" value="UniProtKB-KW"/>
</dbReference>
<feature type="domain" description="Carrier" evidence="7">
    <location>
        <begin position="3037"/>
        <end position="3113"/>
    </location>
</feature>
<dbReference type="CDD" id="cd19545">
    <property type="entry name" value="FUM14_C_NRPS-like"/>
    <property type="match status" value="1"/>
</dbReference>
<dbReference type="InterPro" id="IPR006162">
    <property type="entry name" value="Ppantetheine_attach_site"/>
</dbReference>
<dbReference type="PROSITE" id="PS50075">
    <property type="entry name" value="CARRIER"/>
    <property type="match status" value="4"/>
</dbReference>
<dbReference type="InterPro" id="IPR045851">
    <property type="entry name" value="AMP-bd_C_sf"/>
</dbReference>
<dbReference type="InterPro" id="IPR009081">
    <property type="entry name" value="PP-bd_ACP"/>
</dbReference>